<accession>A0AAD4USU8</accession>
<gene>
    <name evidence="1" type="ORF">L3X38_041236</name>
</gene>
<comment type="caution">
    <text evidence="1">The sequence shown here is derived from an EMBL/GenBank/DDBJ whole genome shotgun (WGS) entry which is preliminary data.</text>
</comment>
<dbReference type="EMBL" id="JAJFAZ020000008">
    <property type="protein sequence ID" value="KAI5312063.1"/>
    <property type="molecule type" value="Genomic_DNA"/>
</dbReference>
<sequence length="96" mass="10589">MRGVSTKTEGRGPCCASFKVQDPRWHAVDKVDSNDDSIIPVMTRSMAINEKSTGCFKEMTILPFGNTILLWCLGASCLMNNAMCLEVSLNCVSIWL</sequence>
<reference evidence="1 2" key="1">
    <citation type="journal article" date="2022" name="G3 (Bethesda)">
        <title>Whole-genome sequence and methylome profiling of the almond [Prunus dulcis (Mill.) D.A. Webb] cultivar 'Nonpareil'.</title>
        <authorList>
            <person name="D'Amico-Willman K.M."/>
            <person name="Ouma W.Z."/>
            <person name="Meulia T."/>
            <person name="Sideli G.M."/>
            <person name="Gradziel T.M."/>
            <person name="Fresnedo-Ramirez J."/>
        </authorList>
    </citation>
    <scope>NUCLEOTIDE SEQUENCE [LARGE SCALE GENOMIC DNA]</scope>
    <source>
        <strain evidence="1">Clone GOH B32 T37-40</strain>
    </source>
</reference>
<name>A0AAD4USU8_PRUDU</name>
<evidence type="ECO:0000313" key="1">
    <source>
        <dbReference type="EMBL" id="KAI5312063.1"/>
    </source>
</evidence>
<protein>
    <submittedName>
        <fullName evidence="1">Uncharacterized protein</fullName>
    </submittedName>
</protein>
<keyword evidence="2" id="KW-1185">Reference proteome</keyword>
<proteinExistence type="predicted"/>
<dbReference type="Proteomes" id="UP001054821">
    <property type="component" value="Chromosome 8"/>
</dbReference>
<dbReference type="AlphaFoldDB" id="A0AAD4USU8"/>
<organism evidence="1 2">
    <name type="scientific">Prunus dulcis</name>
    <name type="common">Almond</name>
    <name type="synonym">Amygdalus dulcis</name>
    <dbReference type="NCBI Taxonomy" id="3755"/>
    <lineage>
        <taxon>Eukaryota</taxon>
        <taxon>Viridiplantae</taxon>
        <taxon>Streptophyta</taxon>
        <taxon>Embryophyta</taxon>
        <taxon>Tracheophyta</taxon>
        <taxon>Spermatophyta</taxon>
        <taxon>Magnoliopsida</taxon>
        <taxon>eudicotyledons</taxon>
        <taxon>Gunneridae</taxon>
        <taxon>Pentapetalae</taxon>
        <taxon>rosids</taxon>
        <taxon>fabids</taxon>
        <taxon>Rosales</taxon>
        <taxon>Rosaceae</taxon>
        <taxon>Amygdaloideae</taxon>
        <taxon>Amygdaleae</taxon>
        <taxon>Prunus</taxon>
    </lineage>
</organism>
<evidence type="ECO:0000313" key="2">
    <source>
        <dbReference type="Proteomes" id="UP001054821"/>
    </source>
</evidence>